<name>W9PP96_FUSOX</name>
<gene>
    <name evidence="1" type="ORF">FOVG_05625</name>
</gene>
<accession>W9PP96</accession>
<dbReference type="AlphaFoldDB" id="W9PP96"/>
<reference evidence="1" key="2">
    <citation type="submission" date="2012-05" db="EMBL/GenBank/DDBJ databases">
        <title>Annotation of the Genome Sequence of Fusarium oxysporum HDV247.</title>
        <authorList>
            <consortium name="The Broad Institute Genomics Platform"/>
            <person name="Ma L.-J."/>
            <person name="Corby-Kistler H."/>
            <person name="Broz K."/>
            <person name="Gale L.R."/>
            <person name="Jonkers W."/>
            <person name="O'Donnell K."/>
            <person name="Ploetz R."/>
            <person name="Steinberg C."/>
            <person name="Schwartz D.C."/>
            <person name="VanEtten H."/>
            <person name="Zhou S."/>
            <person name="Young S.K."/>
            <person name="Zeng Q."/>
            <person name="Gargeya S."/>
            <person name="Fitzgerald M."/>
            <person name="Abouelleil A."/>
            <person name="Alvarado L."/>
            <person name="Chapman S.B."/>
            <person name="Gainer-Dewar J."/>
            <person name="Goldberg J."/>
            <person name="Griggs A."/>
            <person name="Gujja S."/>
            <person name="Hansen M."/>
            <person name="Howarth C."/>
            <person name="Imamovic A."/>
            <person name="Ireland A."/>
            <person name="Larimer J."/>
            <person name="McCowan C."/>
            <person name="Murphy C."/>
            <person name="Pearson M."/>
            <person name="Poon T.W."/>
            <person name="Priest M."/>
            <person name="Roberts A."/>
            <person name="Saif S."/>
            <person name="Shea T."/>
            <person name="Sykes S."/>
            <person name="Wortman J."/>
            <person name="Nusbaum C."/>
            <person name="Birren B."/>
        </authorList>
    </citation>
    <scope>NUCLEOTIDE SEQUENCE</scope>
    <source>
        <strain evidence="1">HDV247</strain>
    </source>
</reference>
<dbReference type="EMBL" id="JH650971">
    <property type="protein sequence ID" value="EXA44122.1"/>
    <property type="molecule type" value="Genomic_DNA"/>
</dbReference>
<dbReference type="HOGENOM" id="CLU_3032402_0_0_1"/>
<reference evidence="1" key="1">
    <citation type="submission" date="2011-10" db="EMBL/GenBank/DDBJ databases">
        <title>The Genome Sequence of Fusarium oxysporum HDV247.</title>
        <authorList>
            <consortium name="The Broad Institute Genome Sequencing Platform"/>
            <person name="Ma L.-J."/>
            <person name="Gale L.R."/>
            <person name="Schwartz D.C."/>
            <person name="Zhou S."/>
            <person name="Corby-Kistler H."/>
            <person name="Young S.K."/>
            <person name="Zeng Q."/>
            <person name="Gargeya S."/>
            <person name="Fitzgerald M."/>
            <person name="Haas B."/>
            <person name="Abouelleil A."/>
            <person name="Alvarado L."/>
            <person name="Arachchi H.M."/>
            <person name="Berlin A."/>
            <person name="Brown A."/>
            <person name="Chapman S.B."/>
            <person name="Chen Z."/>
            <person name="Dunbar C."/>
            <person name="Freedman E."/>
            <person name="Gearin G."/>
            <person name="Goldberg J."/>
            <person name="Griggs A."/>
            <person name="Gujja S."/>
            <person name="Heiman D."/>
            <person name="Howarth C."/>
            <person name="Larson L."/>
            <person name="Lui A."/>
            <person name="MacDonald P.J.P."/>
            <person name="Montmayeur A."/>
            <person name="Murphy C."/>
            <person name="Neiman D."/>
            <person name="Pearson M."/>
            <person name="Priest M."/>
            <person name="Roberts A."/>
            <person name="Saif S."/>
            <person name="Shea T."/>
            <person name="Shenoy N."/>
            <person name="Sisk P."/>
            <person name="Stolte C."/>
            <person name="Sykes S."/>
            <person name="Wortman J."/>
            <person name="Nusbaum C."/>
            <person name="Birren B."/>
        </authorList>
    </citation>
    <scope>NUCLEOTIDE SEQUENCE [LARGE SCALE GENOMIC DNA]</scope>
    <source>
        <strain evidence="1">HDV247</strain>
    </source>
</reference>
<organism evidence="1">
    <name type="scientific">Fusarium oxysporum f. sp. pisi HDV247</name>
    <dbReference type="NCBI Taxonomy" id="1080344"/>
    <lineage>
        <taxon>Eukaryota</taxon>
        <taxon>Fungi</taxon>
        <taxon>Dikarya</taxon>
        <taxon>Ascomycota</taxon>
        <taxon>Pezizomycotina</taxon>
        <taxon>Sordariomycetes</taxon>
        <taxon>Hypocreomycetidae</taxon>
        <taxon>Hypocreales</taxon>
        <taxon>Nectriaceae</taxon>
        <taxon>Fusarium</taxon>
        <taxon>Fusarium oxysporum species complex</taxon>
    </lineage>
</organism>
<proteinExistence type="predicted"/>
<sequence>MFDLQPPIDFAEMSGQRAKTEHKRYARLAADFVYFRHEERRNEEQLNINLAGYVG</sequence>
<dbReference type="Proteomes" id="UP000030751">
    <property type="component" value="Unassembled WGS sequence"/>
</dbReference>
<evidence type="ECO:0000313" key="1">
    <source>
        <dbReference type="EMBL" id="EXA44122.1"/>
    </source>
</evidence>
<protein>
    <submittedName>
        <fullName evidence="1">Uncharacterized protein</fullName>
    </submittedName>
</protein>